<keyword evidence="5 13" id="KW-0812">Transmembrane</keyword>
<keyword evidence="7" id="KW-0999">Mitochondrion inner membrane</keyword>
<dbReference type="GO" id="GO:0015217">
    <property type="term" value="F:ADP transmembrane transporter activity"/>
    <property type="evidence" value="ECO:0007669"/>
    <property type="project" value="TreeGrafter"/>
</dbReference>
<dbReference type="InterPro" id="IPR002067">
    <property type="entry name" value="MCP"/>
</dbReference>
<dbReference type="GO" id="GO:0006412">
    <property type="term" value="P:translation"/>
    <property type="evidence" value="ECO:0007669"/>
    <property type="project" value="InterPro"/>
</dbReference>
<keyword evidence="8" id="KW-0689">Ribosomal protein</keyword>
<sequence length="367" mass="39613">MAVQSKPVIGPWGKATAGATGAVLANALVYPLDIVKTRLQVQVKRKDGAGGEADGTHYDSTWDAITKIAQEDGILGLYAGMSGSLIGVASTNFAYFYWYTVVRAVYQRTATSAAPPSTLVELSLGAVSGAVAQLFTIPVAVVTTRQQTQSKGERKGLIGTAREVVDSEDGVFGLWRGLKASLVLVVNPAITYGAYERLKLVLFPGKANLRPWEAFLLGALSKTLATIATQPLIVAKVGLQSKPPPAREGKPFKSFIEVMRFIVAHEGPLGLFKGIAPQILKGLLVQGILMMTKERSDRTAVAMAKSKNSSQHNQSRKAHRNGIKKPKTSRYPSLKGTDPKFRRNHRHALHGTARALKEFREGKRESA</sequence>
<evidence type="ECO:0000256" key="15">
    <source>
        <dbReference type="SAM" id="MobiDB-lite"/>
    </source>
</evidence>
<keyword evidence="4 14" id="KW-0813">Transport</keyword>
<organism evidence="16 17">
    <name type="scientific">Niveomyces insectorum RCEF 264</name>
    <dbReference type="NCBI Taxonomy" id="1081102"/>
    <lineage>
        <taxon>Eukaryota</taxon>
        <taxon>Fungi</taxon>
        <taxon>Dikarya</taxon>
        <taxon>Ascomycota</taxon>
        <taxon>Pezizomycotina</taxon>
        <taxon>Sordariomycetes</taxon>
        <taxon>Hypocreomycetidae</taxon>
        <taxon>Hypocreales</taxon>
        <taxon>Cordycipitaceae</taxon>
        <taxon>Niveomyces</taxon>
    </lineage>
</organism>
<reference evidence="16 17" key="1">
    <citation type="journal article" date="2016" name="Genome Biol. Evol.">
        <title>Divergent and convergent evolution of fungal pathogenicity.</title>
        <authorList>
            <person name="Shang Y."/>
            <person name="Xiao G."/>
            <person name="Zheng P."/>
            <person name="Cen K."/>
            <person name="Zhan S."/>
            <person name="Wang C."/>
        </authorList>
    </citation>
    <scope>NUCLEOTIDE SEQUENCE [LARGE SCALE GENOMIC DNA]</scope>
    <source>
        <strain evidence="16 17">RCEF 264</strain>
    </source>
</reference>
<evidence type="ECO:0000256" key="2">
    <source>
        <dbReference type="ARBA" id="ARBA00006375"/>
    </source>
</evidence>
<evidence type="ECO:0000256" key="6">
    <source>
        <dbReference type="ARBA" id="ARBA00022737"/>
    </source>
</evidence>
<dbReference type="Proteomes" id="UP000076874">
    <property type="component" value="Unassembled WGS sequence"/>
</dbReference>
<comment type="subcellular location">
    <subcellularLocation>
        <location evidence="1">Mitochondrion inner membrane</location>
        <topology evidence="1">Multi-pass membrane protein</topology>
    </subcellularLocation>
</comment>
<comment type="caution">
    <text evidence="16">The sequence shown here is derived from an EMBL/GenBank/DDBJ whole genome shotgun (WGS) entry which is preliminary data.</text>
</comment>
<feature type="repeat" description="Solcar" evidence="13">
    <location>
        <begin position="116"/>
        <end position="201"/>
    </location>
</feature>
<evidence type="ECO:0000256" key="9">
    <source>
        <dbReference type="ARBA" id="ARBA00022989"/>
    </source>
</evidence>
<feature type="repeat" description="Solcar" evidence="13">
    <location>
        <begin position="209"/>
        <end position="299"/>
    </location>
</feature>
<dbReference type="GO" id="GO:1990904">
    <property type="term" value="C:ribonucleoprotein complex"/>
    <property type="evidence" value="ECO:0007669"/>
    <property type="project" value="UniProtKB-KW"/>
</dbReference>
<comment type="similarity">
    <text evidence="3">Belongs to the eukaryotic ribosomal protein eL29 family.</text>
</comment>
<evidence type="ECO:0000256" key="1">
    <source>
        <dbReference type="ARBA" id="ARBA00004448"/>
    </source>
</evidence>
<accession>A0A167RE42</accession>
<evidence type="ECO:0000256" key="13">
    <source>
        <dbReference type="PROSITE-ProRule" id="PRU00282"/>
    </source>
</evidence>
<dbReference type="PANTHER" id="PTHR45939">
    <property type="entry name" value="PEROXISOMAL MEMBRANE PROTEIN PMP34-RELATED"/>
    <property type="match status" value="1"/>
</dbReference>
<evidence type="ECO:0000256" key="8">
    <source>
        <dbReference type="ARBA" id="ARBA00022980"/>
    </source>
</evidence>
<dbReference type="Pfam" id="PF01779">
    <property type="entry name" value="Ribosomal_L29e"/>
    <property type="match status" value="1"/>
</dbReference>
<dbReference type="InterPro" id="IPR002673">
    <property type="entry name" value="Ribosomal_eL29"/>
</dbReference>
<comment type="similarity">
    <text evidence="2 14">Belongs to the mitochondrial carrier (TC 2.A.29) family.</text>
</comment>
<dbReference type="Gene3D" id="6.10.140.1730">
    <property type="match status" value="1"/>
</dbReference>
<dbReference type="Pfam" id="PF00153">
    <property type="entry name" value="Mito_carr"/>
    <property type="match status" value="3"/>
</dbReference>
<feature type="compositionally biased region" description="Basic residues" evidence="15">
    <location>
        <begin position="314"/>
        <end position="328"/>
    </location>
</feature>
<evidence type="ECO:0000256" key="3">
    <source>
        <dbReference type="ARBA" id="ARBA00010247"/>
    </source>
</evidence>
<dbReference type="GO" id="GO:0005743">
    <property type="term" value="C:mitochondrial inner membrane"/>
    <property type="evidence" value="ECO:0007669"/>
    <property type="project" value="UniProtKB-SubCell"/>
</dbReference>
<evidence type="ECO:0000256" key="5">
    <source>
        <dbReference type="ARBA" id="ARBA00022692"/>
    </source>
</evidence>
<dbReference type="GO" id="GO:0005840">
    <property type="term" value="C:ribosome"/>
    <property type="evidence" value="ECO:0007669"/>
    <property type="project" value="UniProtKB-KW"/>
</dbReference>
<dbReference type="InterPro" id="IPR023395">
    <property type="entry name" value="MCP_dom_sf"/>
</dbReference>
<evidence type="ECO:0000256" key="4">
    <source>
        <dbReference type="ARBA" id="ARBA00022448"/>
    </source>
</evidence>
<dbReference type="InterPro" id="IPR018108">
    <property type="entry name" value="MCP_transmembrane"/>
</dbReference>
<dbReference type="PANTHER" id="PTHR45939:SF1">
    <property type="entry name" value="MITOCHONDRIAL THIAMINE PYROPHOSPHATE CARRIER 1-RELATED"/>
    <property type="match status" value="1"/>
</dbReference>
<keyword evidence="11 13" id="KW-0472">Membrane</keyword>
<dbReference type="STRING" id="1081102.A0A167RE42"/>
<gene>
    <name evidence="16" type="ORF">SPI_06580</name>
</gene>
<proteinExistence type="inferred from homology"/>
<keyword evidence="12" id="KW-0687">Ribonucleoprotein</keyword>
<name>A0A167RE42_9HYPO</name>
<keyword evidence="6" id="KW-0677">Repeat</keyword>
<dbReference type="InterPro" id="IPR052217">
    <property type="entry name" value="Mito/Peroxisomal_Carrier"/>
</dbReference>
<keyword evidence="9" id="KW-1133">Transmembrane helix</keyword>
<keyword evidence="10" id="KW-0496">Mitochondrion</keyword>
<dbReference type="OrthoDB" id="446044at2759"/>
<protein>
    <submittedName>
        <fullName evidence="16">Peroxisomal carrier</fullName>
    </submittedName>
</protein>
<dbReference type="SUPFAM" id="SSF103506">
    <property type="entry name" value="Mitochondrial carrier"/>
    <property type="match status" value="1"/>
</dbReference>
<evidence type="ECO:0000256" key="7">
    <source>
        <dbReference type="ARBA" id="ARBA00022792"/>
    </source>
</evidence>
<evidence type="ECO:0000256" key="11">
    <source>
        <dbReference type="ARBA" id="ARBA00023136"/>
    </source>
</evidence>
<evidence type="ECO:0000256" key="12">
    <source>
        <dbReference type="ARBA" id="ARBA00023274"/>
    </source>
</evidence>
<dbReference type="Gene3D" id="1.50.40.10">
    <property type="entry name" value="Mitochondrial carrier domain"/>
    <property type="match status" value="1"/>
</dbReference>
<feature type="repeat" description="Solcar" evidence="13">
    <location>
        <begin position="9"/>
        <end position="105"/>
    </location>
</feature>
<evidence type="ECO:0000256" key="14">
    <source>
        <dbReference type="RuleBase" id="RU000488"/>
    </source>
</evidence>
<dbReference type="PROSITE" id="PS50920">
    <property type="entry name" value="SOLCAR"/>
    <property type="match status" value="3"/>
</dbReference>
<evidence type="ECO:0000256" key="10">
    <source>
        <dbReference type="ARBA" id="ARBA00023128"/>
    </source>
</evidence>
<feature type="region of interest" description="Disordered" evidence="15">
    <location>
        <begin position="299"/>
        <end position="350"/>
    </location>
</feature>
<keyword evidence="17" id="KW-1185">Reference proteome</keyword>
<dbReference type="PRINTS" id="PR00926">
    <property type="entry name" value="MITOCARRIER"/>
</dbReference>
<dbReference type="AlphaFoldDB" id="A0A167RE42"/>
<evidence type="ECO:0000313" key="17">
    <source>
        <dbReference type="Proteomes" id="UP000076874"/>
    </source>
</evidence>
<dbReference type="GO" id="GO:0003735">
    <property type="term" value="F:structural constituent of ribosome"/>
    <property type="evidence" value="ECO:0007669"/>
    <property type="project" value="InterPro"/>
</dbReference>
<dbReference type="EMBL" id="AZHD01000012">
    <property type="protein sequence ID" value="OAA58507.1"/>
    <property type="molecule type" value="Genomic_DNA"/>
</dbReference>
<evidence type="ECO:0000313" key="16">
    <source>
        <dbReference type="EMBL" id="OAA58507.1"/>
    </source>
</evidence>